<proteinExistence type="predicted"/>
<comment type="caution">
    <text evidence="2">The sequence shown here is derived from an EMBL/GenBank/DDBJ whole genome shotgun (WGS) entry which is preliminary data.</text>
</comment>
<gene>
    <name evidence="2" type="ORF">ACFFPI_19600</name>
</gene>
<reference evidence="2 3" key="1">
    <citation type="submission" date="2024-09" db="EMBL/GenBank/DDBJ databases">
        <authorList>
            <person name="Sun Q."/>
            <person name="Mori K."/>
        </authorList>
    </citation>
    <scope>NUCLEOTIDE SEQUENCE [LARGE SCALE GENOMIC DNA]</scope>
    <source>
        <strain evidence="2 3">JCM 13519</strain>
    </source>
</reference>
<protein>
    <submittedName>
        <fullName evidence="2">Uncharacterized protein</fullName>
    </submittedName>
</protein>
<keyword evidence="3" id="KW-1185">Reference proteome</keyword>
<feature type="transmembrane region" description="Helical" evidence="1">
    <location>
        <begin position="73"/>
        <end position="94"/>
    </location>
</feature>
<name>A0ABV5UVR2_9MICC</name>
<keyword evidence="1" id="KW-0472">Membrane</keyword>
<evidence type="ECO:0000313" key="3">
    <source>
        <dbReference type="Proteomes" id="UP001589536"/>
    </source>
</evidence>
<sequence length="137" mass="15132">MSAQNHAGAFEAGEAFRRQSDEEVRYRHDHAVANGEKRILARTVEGGLYSYHSDEITLAKQGFSVAVASTWQMLVFAGAMAAVSMFGLVLTVFAAVSDGIWVRLLLPGFSGLFTWLLFHWGDAERSGEKYAQGTWRS</sequence>
<accession>A0ABV5UVR2</accession>
<keyword evidence="1" id="KW-1133">Transmembrane helix</keyword>
<dbReference type="EMBL" id="JBHMBH010000044">
    <property type="protein sequence ID" value="MFB9716309.1"/>
    <property type="molecule type" value="Genomic_DNA"/>
</dbReference>
<keyword evidence="1" id="KW-0812">Transmembrane</keyword>
<feature type="transmembrane region" description="Helical" evidence="1">
    <location>
        <begin position="100"/>
        <end position="120"/>
    </location>
</feature>
<organism evidence="2 3">
    <name type="scientific">Arthrobacter methylotrophus</name>
    <dbReference type="NCBI Taxonomy" id="121291"/>
    <lineage>
        <taxon>Bacteria</taxon>
        <taxon>Bacillati</taxon>
        <taxon>Actinomycetota</taxon>
        <taxon>Actinomycetes</taxon>
        <taxon>Micrococcales</taxon>
        <taxon>Micrococcaceae</taxon>
        <taxon>Arthrobacter</taxon>
    </lineage>
</organism>
<dbReference type="Proteomes" id="UP001589536">
    <property type="component" value="Unassembled WGS sequence"/>
</dbReference>
<evidence type="ECO:0000313" key="2">
    <source>
        <dbReference type="EMBL" id="MFB9716309.1"/>
    </source>
</evidence>
<evidence type="ECO:0000256" key="1">
    <source>
        <dbReference type="SAM" id="Phobius"/>
    </source>
</evidence>
<dbReference type="RefSeq" id="WP_376955105.1">
    <property type="nucleotide sequence ID" value="NZ_JBHMBH010000044.1"/>
</dbReference>